<dbReference type="EC" id="2.4.99.28" evidence="22"/>
<evidence type="ECO:0000256" key="19">
    <source>
        <dbReference type="ARBA" id="ARBA00023268"/>
    </source>
</evidence>
<evidence type="ECO:0000313" key="29">
    <source>
        <dbReference type="Proteomes" id="UP000649604"/>
    </source>
</evidence>
<keyword evidence="5" id="KW-1003">Cell membrane</keyword>
<keyword evidence="7" id="KW-0121">Carboxypeptidase</keyword>
<keyword evidence="15" id="KW-0573">Peptidoglycan synthesis</keyword>
<dbReference type="GO" id="GO:0046677">
    <property type="term" value="P:response to antibiotic"/>
    <property type="evidence" value="ECO:0007669"/>
    <property type="project" value="UniProtKB-KW"/>
</dbReference>
<keyword evidence="10" id="KW-0808">Transferase</keyword>
<keyword evidence="13" id="KW-0133">Cell shape</keyword>
<evidence type="ECO:0000256" key="13">
    <source>
        <dbReference type="ARBA" id="ARBA00022960"/>
    </source>
</evidence>
<evidence type="ECO:0000256" key="15">
    <source>
        <dbReference type="ARBA" id="ARBA00022984"/>
    </source>
</evidence>
<dbReference type="Gene3D" id="3.40.710.10">
    <property type="entry name" value="DD-peptidase/beta-lactamase superfamily"/>
    <property type="match status" value="2"/>
</dbReference>
<comment type="catalytic activity">
    <reaction evidence="21">
        <text>Preferential cleavage: (Ac)2-L-Lys-D-Ala-|-D-Ala. Also transpeptidation of peptidyl-alanyl moieties that are N-acyl substituents of D-alanine.</text>
        <dbReference type="EC" id="3.4.16.4"/>
    </reaction>
</comment>
<keyword evidence="20" id="KW-0961">Cell wall biogenesis/degradation</keyword>
<gene>
    <name evidence="28" type="ORF">GF339_16890</name>
</gene>
<dbReference type="InterPro" id="IPR036950">
    <property type="entry name" value="PBP_transglycosylase"/>
</dbReference>
<dbReference type="SMART" id="SM00316">
    <property type="entry name" value="S1"/>
    <property type="match status" value="1"/>
</dbReference>
<dbReference type="GO" id="GO:0071555">
    <property type="term" value="P:cell wall organization"/>
    <property type="evidence" value="ECO:0007669"/>
    <property type="project" value="UniProtKB-KW"/>
</dbReference>
<dbReference type="Proteomes" id="UP000649604">
    <property type="component" value="Unassembled WGS sequence"/>
</dbReference>
<dbReference type="InterPro" id="IPR001460">
    <property type="entry name" value="PCN-bd_Tpept"/>
</dbReference>
<keyword evidence="14" id="KW-0735">Signal-anchor</keyword>
<dbReference type="InterPro" id="IPR023346">
    <property type="entry name" value="Lysozyme-like_dom_sf"/>
</dbReference>
<comment type="catalytic activity">
    <reaction evidence="23">
        <text>[GlcNAc-(1-&gt;4)-Mur2Ac(oyl-L-Ala-gamma-D-Glu-L-Lys-D-Ala-D-Ala)](n)-di-trans,octa-cis-undecaprenyl diphosphate + beta-D-GlcNAc-(1-&gt;4)-Mur2Ac(oyl-L-Ala-gamma-D-Glu-L-Lys-D-Ala-D-Ala)-di-trans,octa-cis-undecaprenyl diphosphate = [GlcNAc-(1-&gt;4)-Mur2Ac(oyl-L-Ala-gamma-D-Glu-L-Lys-D-Ala-D-Ala)](n+1)-di-trans,octa-cis-undecaprenyl diphosphate + di-trans,octa-cis-undecaprenyl diphosphate + H(+)</text>
        <dbReference type="Rhea" id="RHEA:23708"/>
        <dbReference type="Rhea" id="RHEA-COMP:9602"/>
        <dbReference type="Rhea" id="RHEA-COMP:9603"/>
        <dbReference type="ChEBI" id="CHEBI:15378"/>
        <dbReference type="ChEBI" id="CHEBI:58405"/>
        <dbReference type="ChEBI" id="CHEBI:60033"/>
        <dbReference type="ChEBI" id="CHEBI:78435"/>
        <dbReference type="EC" id="2.4.99.28"/>
    </reaction>
</comment>
<dbReference type="InterPro" id="IPR012338">
    <property type="entry name" value="Beta-lactam/transpept-like"/>
</dbReference>
<keyword evidence="11 26" id="KW-0812">Transmembrane</keyword>
<evidence type="ECO:0000256" key="2">
    <source>
        <dbReference type="ARBA" id="ARBA00004752"/>
    </source>
</evidence>
<dbReference type="GO" id="GO:0008360">
    <property type="term" value="P:regulation of cell shape"/>
    <property type="evidence" value="ECO:0007669"/>
    <property type="project" value="UniProtKB-KW"/>
</dbReference>
<organism evidence="28 29">
    <name type="scientific">candidate division KSB3 bacterium</name>
    <dbReference type="NCBI Taxonomy" id="2044937"/>
    <lineage>
        <taxon>Bacteria</taxon>
        <taxon>candidate division KSB3</taxon>
    </lineage>
</organism>
<keyword evidence="6" id="KW-0997">Cell inner membrane</keyword>
<dbReference type="GO" id="GO:0008955">
    <property type="term" value="F:peptidoglycan glycosyltransferase activity"/>
    <property type="evidence" value="ECO:0007669"/>
    <property type="project" value="UniProtKB-EC"/>
</dbReference>
<dbReference type="InterPro" id="IPR003029">
    <property type="entry name" value="S1_domain"/>
</dbReference>
<keyword evidence="8" id="KW-0645">Protease</keyword>
<evidence type="ECO:0000256" key="14">
    <source>
        <dbReference type="ARBA" id="ARBA00022968"/>
    </source>
</evidence>
<evidence type="ECO:0000256" key="22">
    <source>
        <dbReference type="ARBA" id="ARBA00044770"/>
    </source>
</evidence>
<keyword evidence="12" id="KW-0378">Hydrolase</keyword>
<evidence type="ECO:0000313" key="28">
    <source>
        <dbReference type="EMBL" id="MBD3326264.1"/>
    </source>
</evidence>
<comment type="pathway">
    <text evidence="2">Cell wall biogenesis; peptidoglycan biosynthesis.</text>
</comment>
<evidence type="ECO:0000256" key="18">
    <source>
        <dbReference type="ARBA" id="ARBA00023251"/>
    </source>
</evidence>
<evidence type="ECO:0000256" key="7">
    <source>
        <dbReference type="ARBA" id="ARBA00022645"/>
    </source>
</evidence>
<feature type="transmembrane region" description="Helical" evidence="26">
    <location>
        <begin position="43"/>
        <end position="70"/>
    </location>
</feature>
<comment type="caution">
    <text evidence="28">The sequence shown here is derived from an EMBL/GenBank/DDBJ whole genome shotgun (WGS) entry which is preliminary data.</text>
</comment>
<dbReference type="InterPro" id="IPR031376">
    <property type="entry name" value="PCB_OB"/>
</dbReference>
<dbReference type="SUPFAM" id="SSF50249">
    <property type="entry name" value="Nucleic acid-binding proteins"/>
    <property type="match status" value="1"/>
</dbReference>
<keyword evidence="9" id="KW-0328">Glycosyltransferase</keyword>
<dbReference type="GO" id="GO:0030288">
    <property type="term" value="C:outer membrane-bounded periplasmic space"/>
    <property type="evidence" value="ECO:0007669"/>
    <property type="project" value="TreeGrafter"/>
</dbReference>
<reference evidence="28" key="1">
    <citation type="submission" date="2019-11" db="EMBL/GenBank/DDBJ databases">
        <title>Microbial mats filling the niche in hypersaline microbial mats.</title>
        <authorList>
            <person name="Wong H.L."/>
            <person name="Macleod F.I."/>
            <person name="White R.A. III"/>
            <person name="Burns B.P."/>
        </authorList>
    </citation>
    <scope>NUCLEOTIDE SEQUENCE</scope>
    <source>
        <strain evidence="28">Rbin_158</strain>
    </source>
</reference>
<feature type="domain" description="S1 motif" evidence="27">
    <location>
        <begin position="396"/>
        <end position="463"/>
    </location>
</feature>
<sequence length="810" mass="91842">MKHTDHPEHPVPEHHDPQSTEKTADTPNKPPRKRSFFRKILRLVWGLIIASLILSAIMAGIAGGTLYSLYRELPNIDRLEKFRPSLVTRVYDQHNELIGEFFIEKRALVSFNELPEDFVNALLAVEDKRFFDHFGIDLIGFARAALKNIQTRSFAEGASTITQQLTRVLFLSPEKKIPRKIKEMMLAIQIEQKYRDLEAMKQQAKQKILELYANQLYLGHGAYGVQAAAKLYFGKQVWELDLGECAMLAGLPQRPAAYSPITHPEAAKKRQRHVLNRMVAEGYITPEEMQVAFDKPFEKKELPDHQINKAPYFVEHVRQYLEERYGWRVYQDGLQVYTTLDLHLQDVAREALRQNLREIQKRHGFKLIDKDKSPEEIEEKLQRIQRQEWKNPPKEGEILHAIVTAVSSSQINVRLADYTGTIEKKGFEWIKKDPTNVLKPDDIILVKVDAIDPATQTLQLTLELEPLLEGALASIDPKTGYILAMIGGYDFYRSKFNRAVQALRQPGSSFKPFVYLTALERGLTPADIIVDEPVTFVIDEERGQTWSPRNFSGDHKGPMTLRHALETSTNVVAAKLIDQIGPRAVVETARKLGITSHLNPYPSLALGGSEVYLLEMVSAYSAFANQGYHVEPIFVTKVLDSDGNILEENEPRAKQVLPENLTYILVSMMEGVVQRGTATRAKKLGRPLAGKTGTTNDNTDAWFVGYSPSLATGVWVGYDENRKSIGYRETGGRVALPIWIEFMEEALKDTPIEEFPIPSGVSFVQIEPQTGLRADPRCGGEVFTEVFRKGTEPKEYCYQAWERGYSSYAP</sequence>
<evidence type="ECO:0000256" key="12">
    <source>
        <dbReference type="ARBA" id="ARBA00022801"/>
    </source>
</evidence>
<evidence type="ECO:0000256" key="17">
    <source>
        <dbReference type="ARBA" id="ARBA00023136"/>
    </source>
</evidence>
<evidence type="ECO:0000256" key="11">
    <source>
        <dbReference type="ARBA" id="ARBA00022692"/>
    </source>
</evidence>
<evidence type="ECO:0000256" key="24">
    <source>
        <dbReference type="SAM" id="Coils"/>
    </source>
</evidence>
<evidence type="ECO:0000256" key="5">
    <source>
        <dbReference type="ARBA" id="ARBA00022475"/>
    </source>
</evidence>
<dbReference type="InterPro" id="IPR001264">
    <property type="entry name" value="Glyco_trans_51"/>
</dbReference>
<dbReference type="FunFam" id="1.10.3810.10:FF:000003">
    <property type="entry name" value="Penicillin-binding protein 1a"/>
    <property type="match status" value="1"/>
</dbReference>
<dbReference type="PANTHER" id="PTHR32282">
    <property type="entry name" value="BINDING PROTEIN TRANSPEPTIDASE, PUTATIVE-RELATED"/>
    <property type="match status" value="1"/>
</dbReference>
<feature type="region of interest" description="Disordered" evidence="25">
    <location>
        <begin position="1"/>
        <end position="31"/>
    </location>
</feature>
<accession>A0A9D5Q6V5</accession>
<dbReference type="Gene3D" id="1.10.3810.10">
    <property type="entry name" value="Biosynthetic peptidoglycan transglycosylase-like"/>
    <property type="match status" value="1"/>
</dbReference>
<evidence type="ECO:0000256" key="4">
    <source>
        <dbReference type="ARBA" id="ARBA00018638"/>
    </source>
</evidence>
<dbReference type="GO" id="GO:0009002">
    <property type="term" value="F:serine-type D-Ala-D-Ala carboxypeptidase activity"/>
    <property type="evidence" value="ECO:0007669"/>
    <property type="project" value="UniProtKB-EC"/>
</dbReference>
<keyword evidence="18" id="KW-0046">Antibiotic resistance</keyword>
<dbReference type="PROSITE" id="PS50126">
    <property type="entry name" value="S1"/>
    <property type="match status" value="1"/>
</dbReference>
<evidence type="ECO:0000256" key="9">
    <source>
        <dbReference type="ARBA" id="ARBA00022676"/>
    </source>
</evidence>
<evidence type="ECO:0000256" key="26">
    <source>
        <dbReference type="SAM" id="Phobius"/>
    </source>
</evidence>
<feature type="coiled-coil region" evidence="24">
    <location>
        <begin position="187"/>
        <end position="214"/>
    </location>
</feature>
<dbReference type="NCBIfam" id="TIGR02074">
    <property type="entry name" value="PBP_1a_fam"/>
    <property type="match status" value="1"/>
</dbReference>
<proteinExistence type="predicted"/>
<evidence type="ECO:0000256" key="20">
    <source>
        <dbReference type="ARBA" id="ARBA00023316"/>
    </source>
</evidence>
<dbReference type="EC" id="3.4.16.4" evidence="3"/>
<evidence type="ECO:0000256" key="25">
    <source>
        <dbReference type="SAM" id="MobiDB-lite"/>
    </source>
</evidence>
<keyword evidence="16 26" id="KW-1133">Transmembrane helix</keyword>
<dbReference type="GO" id="GO:0009252">
    <property type="term" value="P:peptidoglycan biosynthetic process"/>
    <property type="evidence" value="ECO:0007669"/>
    <property type="project" value="UniProtKB-KW"/>
</dbReference>
<evidence type="ECO:0000256" key="6">
    <source>
        <dbReference type="ARBA" id="ARBA00022519"/>
    </source>
</evidence>
<evidence type="ECO:0000256" key="23">
    <source>
        <dbReference type="ARBA" id="ARBA00049902"/>
    </source>
</evidence>
<evidence type="ECO:0000256" key="10">
    <source>
        <dbReference type="ARBA" id="ARBA00022679"/>
    </source>
</evidence>
<dbReference type="AlphaFoldDB" id="A0A9D5Q6V5"/>
<dbReference type="InterPro" id="IPR012340">
    <property type="entry name" value="NA-bd_OB-fold"/>
</dbReference>
<dbReference type="Pfam" id="PF00905">
    <property type="entry name" value="Transpeptidase"/>
    <property type="match status" value="1"/>
</dbReference>
<dbReference type="SUPFAM" id="SSF53955">
    <property type="entry name" value="Lysozyme-like"/>
    <property type="match status" value="1"/>
</dbReference>
<feature type="compositionally biased region" description="Basic and acidic residues" evidence="25">
    <location>
        <begin position="1"/>
        <end position="24"/>
    </location>
</feature>
<name>A0A9D5Q6V5_9BACT</name>
<evidence type="ECO:0000256" key="16">
    <source>
        <dbReference type="ARBA" id="ARBA00022989"/>
    </source>
</evidence>
<dbReference type="GO" id="GO:0008658">
    <property type="term" value="F:penicillin binding"/>
    <property type="evidence" value="ECO:0007669"/>
    <property type="project" value="InterPro"/>
</dbReference>
<dbReference type="PANTHER" id="PTHR32282:SF27">
    <property type="entry name" value="PENICILLIN-BINDING PROTEIN 1A"/>
    <property type="match status" value="1"/>
</dbReference>
<dbReference type="GO" id="GO:0005886">
    <property type="term" value="C:plasma membrane"/>
    <property type="evidence" value="ECO:0007669"/>
    <property type="project" value="UniProtKB-SubCell"/>
</dbReference>
<evidence type="ECO:0000256" key="1">
    <source>
        <dbReference type="ARBA" id="ARBA00004249"/>
    </source>
</evidence>
<keyword evidence="19" id="KW-0511">Multifunctional enzyme</keyword>
<evidence type="ECO:0000256" key="8">
    <source>
        <dbReference type="ARBA" id="ARBA00022670"/>
    </source>
</evidence>
<dbReference type="Pfam" id="PF17092">
    <property type="entry name" value="PCB_OB"/>
    <property type="match status" value="1"/>
</dbReference>
<protein>
    <recommendedName>
        <fullName evidence="4">Penicillin-binding protein 1A</fullName>
        <ecNumber evidence="22">2.4.99.28</ecNumber>
        <ecNumber evidence="3">3.4.16.4</ecNumber>
    </recommendedName>
</protein>
<dbReference type="EMBL" id="WJJP01000552">
    <property type="protein sequence ID" value="MBD3326264.1"/>
    <property type="molecule type" value="Genomic_DNA"/>
</dbReference>
<evidence type="ECO:0000256" key="3">
    <source>
        <dbReference type="ARBA" id="ARBA00012448"/>
    </source>
</evidence>
<dbReference type="GO" id="GO:0006508">
    <property type="term" value="P:proteolysis"/>
    <property type="evidence" value="ECO:0007669"/>
    <property type="project" value="UniProtKB-KW"/>
</dbReference>
<dbReference type="InterPro" id="IPR050396">
    <property type="entry name" value="Glycosyltr_51/Transpeptidase"/>
</dbReference>
<evidence type="ECO:0000256" key="21">
    <source>
        <dbReference type="ARBA" id="ARBA00034000"/>
    </source>
</evidence>
<dbReference type="SUPFAM" id="SSF56601">
    <property type="entry name" value="beta-lactamase/transpeptidase-like"/>
    <property type="match status" value="1"/>
</dbReference>
<keyword evidence="24" id="KW-0175">Coiled coil</keyword>
<dbReference type="GO" id="GO:0003676">
    <property type="term" value="F:nucleic acid binding"/>
    <property type="evidence" value="ECO:0007669"/>
    <property type="project" value="InterPro"/>
</dbReference>
<dbReference type="Pfam" id="PF00912">
    <property type="entry name" value="Transgly"/>
    <property type="match status" value="1"/>
</dbReference>
<comment type="subcellular location">
    <subcellularLocation>
        <location evidence="1">Cell inner membrane</location>
        <topology evidence="1">Single-pass type II membrane protein</topology>
    </subcellularLocation>
</comment>
<keyword evidence="17 26" id="KW-0472">Membrane</keyword>
<evidence type="ECO:0000259" key="27">
    <source>
        <dbReference type="PROSITE" id="PS50126"/>
    </source>
</evidence>